<name>A0ABS6VZU2_9FLAO</name>
<reference evidence="1 2" key="1">
    <citation type="submission" date="2021-07" db="EMBL/GenBank/DDBJ databases">
        <title>Mesonia aestuariivivens sp. nov., isolated from a tidal flat.</title>
        <authorList>
            <person name="Kim Y.-O."/>
            <person name="Yoon J.-H."/>
        </authorList>
    </citation>
    <scope>NUCLEOTIDE SEQUENCE [LARGE SCALE GENOMIC DNA]</scope>
    <source>
        <strain evidence="1 2">JHPTF-M18</strain>
    </source>
</reference>
<gene>
    <name evidence="1" type="ORF">KW502_01215</name>
</gene>
<protein>
    <submittedName>
        <fullName evidence="1">Uncharacterized protein</fullName>
    </submittedName>
</protein>
<proteinExistence type="predicted"/>
<dbReference type="RefSeq" id="WP_219038700.1">
    <property type="nucleotide sequence ID" value="NZ_JAHWDF010000001.1"/>
</dbReference>
<accession>A0ABS6VZU2</accession>
<comment type="caution">
    <text evidence="1">The sequence shown here is derived from an EMBL/GenBank/DDBJ whole genome shotgun (WGS) entry which is preliminary data.</text>
</comment>
<dbReference type="Proteomes" id="UP000719267">
    <property type="component" value="Unassembled WGS sequence"/>
</dbReference>
<dbReference type="EMBL" id="JAHWDF010000001">
    <property type="protein sequence ID" value="MBW2960418.1"/>
    <property type="molecule type" value="Genomic_DNA"/>
</dbReference>
<evidence type="ECO:0000313" key="2">
    <source>
        <dbReference type="Proteomes" id="UP000719267"/>
    </source>
</evidence>
<keyword evidence="2" id="KW-1185">Reference proteome</keyword>
<sequence length="204" mass="23902">MLQNYEKKTNYRQNKRRLATLQGAKFDLEKELPLMFKAFREAYELYEMEISNTPPQARARAFEASLLNSKMIQSIQKYFPNHWRFGKYKRFTLRTNGYIVLFKKLDNYNRPMNVKTKSVLAISQQLSLPLYSEANFVEEPILFFGYKKDKVGNIAEPKLVYLDEERVKWIVTPNDITVDTSVKTSTQSRKVAAPIIRNGNKKIG</sequence>
<evidence type="ECO:0000313" key="1">
    <source>
        <dbReference type="EMBL" id="MBW2960418.1"/>
    </source>
</evidence>
<organism evidence="1 2">
    <name type="scientific">Mesonia aestuariivivens</name>
    <dbReference type="NCBI Taxonomy" id="2796128"/>
    <lineage>
        <taxon>Bacteria</taxon>
        <taxon>Pseudomonadati</taxon>
        <taxon>Bacteroidota</taxon>
        <taxon>Flavobacteriia</taxon>
        <taxon>Flavobacteriales</taxon>
        <taxon>Flavobacteriaceae</taxon>
        <taxon>Mesonia</taxon>
    </lineage>
</organism>